<dbReference type="InParanoid" id="A0A078A0Y3"/>
<dbReference type="EMBL" id="CCKQ01004697">
    <property type="protein sequence ID" value="CDW75851.1"/>
    <property type="molecule type" value="Genomic_DNA"/>
</dbReference>
<reference evidence="1 2" key="1">
    <citation type="submission" date="2014-06" db="EMBL/GenBank/DDBJ databases">
        <authorList>
            <person name="Swart Estienne"/>
        </authorList>
    </citation>
    <scope>NUCLEOTIDE SEQUENCE [LARGE SCALE GENOMIC DNA]</scope>
    <source>
        <strain evidence="1 2">130c</strain>
    </source>
</reference>
<protein>
    <submittedName>
        <fullName evidence="1">Uncharacterized protein</fullName>
    </submittedName>
</protein>
<evidence type="ECO:0000313" key="1">
    <source>
        <dbReference type="EMBL" id="CDW75851.1"/>
    </source>
</evidence>
<organism evidence="1 2">
    <name type="scientific">Stylonychia lemnae</name>
    <name type="common">Ciliate</name>
    <dbReference type="NCBI Taxonomy" id="5949"/>
    <lineage>
        <taxon>Eukaryota</taxon>
        <taxon>Sar</taxon>
        <taxon>Alveolata</taxon>
        <taxon>Ciliophora</taxon>
        <taxon>Intramacronucleata</taxon>
        <taxon>Spirotrichea</taxon>
        <taxon>Stichotrichia</taxon>
        <taxon>Sporadotrichida</taxon>
        <taxon>Oxytrichidae</taxon>
        <taxon>Stylonychinae</taxon>
        <taxon>Stylonychia</taxon>
    </lineage>
</organism>
<keyword evidence="2" id="KW-1185">Reference proteome</keyword>
<dbReference type="AlphaFoldDB" id="A0A078A0Y3"/>
<evidence type="ECO:0000313" key="2">
    <source>
        <dbReference type="Proteomes" id="UP000039865"/>
    </source>
</evidence>
<name>A0A078A0Y3_STYLE</name>
<proteinExistence type="predicted"/>
<dbReference type="Proteomes" id="UP000039865">
    <property type="component" value="Unassembled WGS sequence"/>
</dbReference>
<accession>A0A078A0Y3</accession>
<gene>
    <name evidence="1" type="primary">Contig7120.g7608</name>
    <name evidence="1" type="ORF">STYLEM_4846</name>
</gene>
<sequence length="652" mass="75614">MSAHASPTSNSSSLQYDYSSASFEVLNAPLKRKTSCQHVELTPCQACQTCKIQRQTLSDCGENLKIRIKDFAPYLKPQNKRSYLQCQKMNENQEDQGMLNFRTELIQYPVIDQKQSEFQQFSVRKRDQKYLQELKTLSSNLHFNSEDLLNNSNYQERKVIIHDGNGFTPSKFPVVYTQFRSSNKVLDTQDLPMHNFQDYSIQPMIHSSNNHPIYQNQKELQRNQQNYIQSFQQNDIVISNAANKPIKLPPNDFKISFSSKDLREDSEMLLIDQPTGLPLANDNYFGIQQPEKNSGVQNPDSLLSFDYQLSFPVDYSSESDLSSEEKQPVQHFSEFDYECNQSQDEQECMMEVDTQQNLLKSKERTKRNQKTCTIGDQLNTNQESSNLQIGLNGKTYYGKKRGRKPNILKENEAFMEADHNSKPTCRRYLRKQILLGQVDRPYEQTKHILNPEEDGALELEPEDFVSDTVQNVAQIIRQPVRNSQLSHDKQSSMMNQQPFHSDIFSQITFFDKEPKVKNMPFQRINMSQLSNLPRFNQNGMNSNVIEENDDDFKLKISTRLNGTAKNLKSDNYISKGQKKRGRPSFKELAQKFSQVVISQPSALYSSKINETQMQQSLSKKENPPIQLNHYQVMEMMMRDDNQPEIQDLSSQQ</sequence>